<dbReference type="EMBL" id="LAZR01039150">
    <property type="protein sequence ID" value="KKL17716.1"/>
    <property type="molecule type" value="Genomic_DNA"/>
</dbReference>
<sequence length="102" mass="11929">MKQLDLWPLALKQARQAHMLCVLSAAAEERARQASALRARYLDAYRGIVLEHHADTEHGRTRLVMLREYINFKRKNPEYFAELRNLYDKPKFDGSARSLISQ</sequence>
<evidence type="ECO:0000313" key="1">
    <source>
        <dbReference type="EMBL" id="KKL17716.1"/>
    </source>
</evidence>
<gene>
    <name evidence="1" type="ORF">LCGC14_2482800</name>
</gene>
<protein>
    <submittedName>
        <fullName evidence="1">Uncharacterized protein</fullName>
    </submittedName>
</protein>
<reference evidence="1" key="1">
    <citation type="journal article" date="2015" name="Nature">
        <title>Complex archaea that bridge the gap between prokaryotes and eukaryotes.</title>
        <authorList>
            <person name="Spang A."/>
            <person name="Saw J.H."/>
            <person name="Jorgensen S.L."/>
            <person name="Zaremba-Niedzwiedzka K."/>
            <person name="Martijn J."/>
            <person name="Lind A.E."/>
            <person name="van Eijk R."/>
            <person name="Schleper C."/>
            <person name="Guy L."/>
            <person name="Ettema T.J."/>
        </authorList>
    </citation>
    <scope>NUCLEOTIDE SEQUENCE</scope>
</reference>
<comment type="caution">
    <text evidence="1">The sequence shown here is derived from an EMBL/GenBank/DDBJ whole genome shotgun (WGS) entry which is preliminary data.</text>
</comment>
<proteinExistence type="predicted"/>
<dbReference type="AlphaFoldDB" id="A0A0F9DJ45"/>
<name>A0A0F9DJ45_9ZZZZ</name>
<organism evidence="1">
    <name type="scientific">marine sediment metagenome</name>
    <dbReference type="NCBI Taxonomy" id="412755"/>
    <lineage>
        <taxon>unclassified sequences</taxon>
        <taxon>metagenomes</taxon>
        <taxon>ecological metagenomes</taxon>
    </lineage>
</organism>
<accession>A0A0F9DJ45</accession>